<dbReference type="RefSeq" id="WP_116220487.1">
    <property type="nucleotide sequence ID" value="NZ_CP038196.1"/>
</dbReference>
<protein>
    <submittedName>
        <fullName evidence="1">Putative phiE125 gp8 family phage protein</fullName>
    </submittedName>
</protein>
<dbReference type="NCBIfam" id="TIGR02215">
    <property type="entry name" value="phage_chp_gp8"/>
    <property type="match status" value="1"/>
</dbReference>
<dbReference type="Proteomes" id="UP000256941">
    <property type="component" value="Unassembled WGS sequence"/>
</dbReference>
<comment type="caution">
    <text evidence="1">The sequence shown here is derived from an EMBL/GenBank/DDBJ whole genome shotgun (WGS) entry which is preliminary data.</text>
</comment>
<evidence type="ECO:0000313" key="1">
    <source>
        <dbReference type="EMBL" id="REF71693.1"/>
    </source>
</evidence>
<proteinExistence type="predicted"/>
<accession>A0A3D9XRG8</accession>
<name>A0A3D9XRG8_PARVE</name>
<gene>
    <name evidence="1" type="ORF">BDD41_0149</name>
</gene>
<evidence type="ECO:0000313" key="2">
    <source>
        <dbReference type="Proteomes" id="UP000256941"/>
    </source>
</evidence>
<organism evidence="1 2">
    <name type="scientific">Paracoccus versutus</name>
    <name type="common">Thiobacillus versutus</name>
    <dbReference type="NCBI Taxonomy" id="34007"/>
    <lineage>
        <taxon>Bacteria</taxon>
        <taxon>Pseudomonadati</taxon>
        <taxon>Pseudomonadota</taxon>
        <taxon>Alphaproteobacteria</taxon>
        <taxon>Rhodobacterales</taxon>
        <taxon>Paracoccaceae</taxon>
        <taxon>Paracoccus</taxon>
    </lineage>
</organism>
<dbReference type="EMBL" id="QTUJ01000001">
    <property type="protein sequence ID" value="REF71693.1"/>
    <property type="molecule type" value="Genomic_DNA"/>
</dbReference>
<reference evidence="1 2" key="1">
    <citation type="submission" date="2018-08" db="EMBL/GenBank/DDBJ databases">
        <title>Genomic Encyclopedia of Archaeal and Bacterial Type Strains, Phase II (KMG-II): from individual species to whole genera.</title>
        <authorList>
            <person name="Goeker M."/>
        </authorList>
    </citation>
    <scope>NUCLEOTIDE SEQUENCE [LARGE SCALE GENOMIC DNA]</scope>
    <source>
        <strain evidence="1 2">DSM 17099</strain>
    </source>
</reference>
<dbReference type="InterPro" id="IPR011738">
    <property type="entry name" value="Phage_CHP"/>
</dbReference>
<dbReference type="AlphaFoldDB" id="A0A3D9XRG8"/>
<sequence>MMLVEVTAPAAGALPVAVLRDHLRLGTGFDLGGADDGAETAALAGFLRPAVATVEARTGKVLLARRFRLRLEEWRDPEGQPLPLAPVEAVEAVGIADAAGAAVPVDPAAWRLVPDMQRPVLAPVGTFLPAVPSGGFAEITFRAGFAAEWAGLPADLAQAVLLLAARYHEDRSFEGSAGALPFGVSALIERWRSVRVLGGRGQSRGRA</sequence>